<keyword evidence="5 11" id="KW-0812">Transmembrane</keyword>
<dbReference type="Pfam" id="PF07715">
    <property type="entry name" value="Plug"/>
    <property type="match status" value="1"/>
</dbReference>
<feature type="signal peptide" evidence="13">
    <location>
        <begin position="1"/>
        <end position="34"/>
    </location>
</feature>
<name>A0A081BDS8_9HYPH</name>
<evidence type="ECO:0000256" key="8">
    <source>
        <dbReference type="ARBA" id="ARBA00023136"/>
    </source>
</evidence>
<feature type="domain" description="TonB-dependent receptor plug" evidence="15">
    <location>
        <begin position="59"/>
        <end position="161"/>
    </location>
</feature>
<evidence type="ECO:0000256" key="12">
    <source>
        <dbReference type="RuleBase" id="RU003357"/>
    </source>
</evidence>
<dbReference type="GO" id="GO:0015232">
    <property type="term" value="F:heme transmembrane transporter activity"/>
    <property type="evidence" value="ECO:0007669"/>
    <property type="project" value="InterPro"/>
</dbReference>
<evidence type="ECO:0000256" key="2">
    <source>
        <dbReference type="ARBA" id="ARBA00009810"/>
    </source>
</evidence>
<evidence type="ECO:0000256" key="1">
    <source>
        <dbReference type="ARBA" id="ARBA00004571"/>
    </source>
</evidence>
<comment type="caution">
    <text evidence="16">The sequence shown here is derived from an EMBL/GenBank/DDBJ whole genome shotgun (WGS) entry which is preliminary data.</text>
</comment>
<evidence type="ECO:0000256" key="9">
    <source>
        <dbReference type="ARBA" id="ARBA00023170"/>
    </source>
</evidence>
<dbReference type="PANTHER" id="PTHR30069">
    <property type="entry name" value="TONB-DEPENDENT OUTER MEMBRANE RECEPTOR"/>
    <property type="match status" value="1"/>
</dbReference>
<dbReference type="InterPro" id="IPR037066">
    <property type="entry name" value="Plug_dom_sf"/>
</dbReference>
<protein>
    <submittedName>
        <fullName evidence="16">TonB-dependent haemoglobin/transferrin/lactoferrin receptor</fullName>
    </submittedName>
</protein>
<keyword evidence="9 16" id="KW-0675">Receptor</keyword>
<accession>A0A081BDS8</accession>
<keyword evidence="8 11" id="KW-0472">Membrane</keyword>
<keyword evidence="7 12" id="KW-0798">TonB box</keyword>
<dbReference type="Gene3D" id="2.40.170.20">
    <property type="entry name" value="TonB-dependent receptor, beta-barrel domain"/>
    <property type="match status" value="1"/>
</dbReference>
<dbReference type="SUPFAM" id="SSF56935">
    <property type="entry name" value="Porins"/>
    <property type="match status" value="1"/>
</dbReference>
<evidence type="ECO:0000256" key="6">
    <source>
        <dbReference type="ARBA" id="ARBA00022729"/>
    </source>
</evidence>
<dbReference type="RefSeq" id="WP_052379490.1">
    <property type="nucleotide sequence ID" value="NZ_BBIO01000016.1"/>
</dbReference>
<evidence type="ECO:0000256" key="10">
    <source>
        <dbReference type="ARBA" id="ARBA00023237"/>
    </source>
</evidence>
<proteinExistence type="inferred from homology"/>
<feature type="domain" description="TonB-dependent receptor-like beta-barrel" evidence="14">
    <location>
        <begin position="239"/>
        <end position="686"/>
    </location>
</feature>
<feature type="chain" id="PRO_5001754996" evidence="13">
    <location>
        <begin position="35"/>
        <end position="715"/>
    </location>
</feature>
<dbReference type="eggNOG" id="COG4771">
    <property type="taxonomic scope" value="Bacteria"/>
</dbReference>
<evidence type="ECO:0000256" key="4">
    <source>
        <dbReference type="ARBA" id="ARBA00022452"/>
    </source>
</evidence>
<evidence type="ECO:0000256" key="11">
    <source>
        <dbReference type="PROSITE-ProRule" id="PRU01360"/>
    </source>
</evidence>
<gene>
    <name evidence="16" type="ORF">M2A_2695</name>
</gene>
<evidence type="ECO:0000313" key="17">
    <source>
        <dbReference type="Proteomes" id="UP000028702"/>
    </source>
</evidence>
<keyword evidence="17" id="KW-1185">Reference proteome</keyword>
<evidence type="ECO:0000256" key="3">
    <source>
        <dbReference type="ARBA" id="ARBA00022448"/>
    </source>
</evidence>
<dbReference type="CDD" id="cd01347">
    <property type="entry name" value="ligand_gated_channel"/>
    <property type="match status" value="1"/>
</dbReference>
<dbReference type="InterPro" id="IPR000531">
    <property type="entry name" value="Beta-barrel_TonB"/>
</dbReference>
<dbReference type="Gene3D" id="2.170.130.10">
    <property type="entry name" value="TonB-dependent receptor, plug domain"/>
    <property type="match status" value="1"/>
</dbReference>
<dbReference type="GO" id="GO:0044718">
    <property type="term" value="P:siderophore transmembrane transport"/>
    <property type="evidence" value="ECO:0007669"/>
    <property type="project" value="TreeGrafter"/>
</dbReference>
<evidence type="ECO:0000256" key="5">
    <source>
        <dbReference type="ARBA" id="ARBA00022692"/>
    </source>
</evidence>
<keyword evidence="6 13" id="KW-0732">Signal</keyword>
<dbReference type="InterPro" id="IPR039426">
    <property type="entry name" value="TonB-dep_rcpt-like"/>
</dbReference>
<sequence>MAIFGAIDRPAYCRKTYTSILALAVAAPALSAVAAAEEADKRIAPISVTATRSPIEAFEFPGMVTVIDRDEIERRQASTPADILGHVPGVEFTSGPRRTGMTPSVRGFSGSDVVILIDGVRQNFGSAHDGRFFLDPSVVEQAEVLRGGASSLYGSGGTGGVIEFRTLDARKHLQAGESAQLEAKTGYHTANREWHVTTNAFATPIEGLGVVGSLTRRSSGSIRLGNGGELGASDDDLLSGLAKLNYDLGGGHELSATYLGFTNDAQEPNNGQSGTANDIVDKEIKSDTYRLGYNFKDPSNSLIDLDAVVYFQEFAADELRLDNNGAGPAGELLKRDVETFGFRLDNRSRFDFGEALGLTLTYGAEGYRDEQDGASASGNRDGVPDADAEFYGIYAQAELAWNNPFGVLPGDLLVIPGVRYDDYKASSALAATDTEDDSFSPKVGVSYLPNDWLVLFANYAEAFRAPDINELYLSGVHFTIPAGTFGPGSQQATNRFIANPDLKPQTTETFEFGAGVTFDDVAMEGDRFQVKASHYRTDGENFIDLEVTQPAFFTECNPFIPGNCDGTTRNFNVADAELDGTEVEASYDNERVRFVLGYSQVDGENTQTGAKLGVLTPDQLHLDSMLKLPEFDGLAGWRIEAADEFDKVNTANERRDGYVVHDIYAAWAPTSGALQGVRLDLGIDNIFDKAYARAFTDANEPGRDYKIAVSYAFTW</sequence>
<reference evidence="16 17" key="1">
    <citation type="submission" date="2014-07" db="EMBL/GenBank/DDBJ databases">
        <title>Tepidicaulis marinum gen. nov., sp. nov., a novel marine bacterium denitrifying nitrate to nitrous oxide strictly under microaerobic conditions.</title>
        <authorList>
            <person name="Takeuchi M."/>
            <person name="Yamagishi T."/>
            <person name="Kamagata Y."/>
            <person name="Oshima K."/>
            <person name="Hattori M."/>
            <person name="Katayama T."/>
            <person name="Hanada S."/>
            <person name="Tamaki H."/>
            <person name="Marumo K."/>
            <person name="Maeda H."/>
            <person name="Nedachi M."/>
            <person name="Iwasaki W."/>
            <person name="Suwa Y."/>
            <person name="Sakata S."/>
        </authorList>
    </citation>
    <scope>NUCLEOTIDE SEQUENCE [LARGE SCALE GENOMIC DNA]</scope>
    <source>
        <strain evidence="16 17">MA2</strain>
    </source>
</reference>
<comment type="similarity">
    <text evidence="2 11 12">Belongs to the TonB-dependent receptor family.</text>
</comment>
<evidence type="ECO:0000256" key="7">
    <source>
        <dbReference type="ARBA" id="ARBA00023077"/>
    </source>
</evidence>
<dbReference type="EMBL" id="BBIO01000016">
    <property type="protein sequence ID" value="GAK46196.1"/>
    <property type="molecule type" value="Genomic_DNA"/>
</dbReference>
<dbReference type="InterPro" id="IPR012910">
    <property type="entry name" value="Plug_dom"/>
</dbReference>
<keyword evidence="10 11" id="KW-0998">Cell outer membrane</keyword>
<dbReference type="InterPro" id="IPR010949">
    <property type="entry name" value="TonB_Hb/transfer/lactofer_rcpt"/>
</dbReference>
<dbReference type="STRING" id="1333998.M2A_2695"/>
<dbReference type="GO" id="GO:0015344">
    <property type="term" value="F:siderophore uptake transmembrane transporter activity"/>
    <property type="evidence" value="ECO:0007669"/>
    <property type="project" value="TreeGrafter"/>
</dbReference>
<dbReference type="NCBIfam" id="TIGR01785">
    <property type="entry name" value="TonB-hemin"/>
    <property type="match status" value="1"/>
</dbReference>
<dbReference type="InterPro" id="IPR011276">
    <property type="entry name" value="TonB_haem/Hb_rcpt"/>
</dbReference>
<dbReference type="GO" id="GO:0009279">
    <property type="term" value="C:cell outer membrane"/>
    <property type="evidence" value="ECO:0007669"/>
    <property type="project" value="UniProtKB-SubCell"/>
</dbReference>
<keyword evidence="4 11" id="KW-1134">Transmembrane beta strand</keyword>
<dbReference type="InterPro" id="IPR036942">
    <property type="entry name" value="Beta-barrel_TonB_sf"/>
</dbReference>
<organism evidence="16 17">
    <name type="scientific">Tepidicaulis marinus</name>
    <dbReference type="NCBI Taxonomy" id="1333998"/>
    <lineage>
        <taxon>Bacteria</taxon>
        <taxon>Pseudomonadati</taxon>
        <taxon>Pseudomonadota</taxon>
        <taxon>Alphaproteobacteria</taxon>
        <taxon>Hyphomicrobiales</taxon>
        <taxon>Parvibaculaceae</taxon>
        <taxon>Tepidicaulis</taxon>
    </lineage>
</organism>
<dbReference type="Proteomes" id="UP000028702">
    <property type="component" value="Unassembled WGS sequence"/>
</dbReference>
<evidence type="ECO:0000259" key="14">
    <source>
        <dbReference type="Pfam" id="PF00593"/>
    </source>
</evidence>
<dbReference type="Pfam" id="PF00593">
    <property type="entry name" value="TonB_dep_Rec_b-barrel"/>
    <property type="match status" value="1"/>
</dbReference>
<dbReference type="PANTHER" id="PTHR30069:SF41">
    <property type="entry name" value="HEME_HEMOPEXIN UTILIZATION PROTEIN C"/>
    <property type="match status" value="1"/>
</dbReference>
<keyword evidence="3 11" id="KW-0813">Transport</keyword>
<evidence type="ECO:0000313" key="16">
    <source>
        <dbReference type="EMBL" id="GAK46196.1"/>
    </source>
</evidence>
<comment type="subcellular location">
    <subcellularLocation>
        <location evidence="1 11">Cell outer membrane</location>
        <topology evidence="1 11">Multi-pass membrane protein</topology>
    </subcellularLocation>
</comment>
<dbReference type="NCBIfam" id="TIGR01786">
    <property type="entry name" value="TonB-hemlactrns"/>
    <property type="match status" value="1"/>
</dbReference>
<evidence type="ECO:0000256" key="13">
    <source>
        <dbReference type="SAM" id="SignalP"/>
    </source>
</evidence>
<evidence type="ECO:0000259" key="15">
    <source>
        <dbReference type="Pfam" id="PF07715"/>
    </source>
</evidence>
<dbReference type="AlphaFoldDB" id="A0A081BDS8"/>
<dbReference type="PROSITE" id="PS52016">
    <property type="entry name" value="TONB_DEPENDENT_REC_3"/>
    <property type="match status" value="1"/>
</dbReference>